<reference evidence="3 4" key="1">
    <citation type="submission" date="2020-08" db="EMBL/GenBank/DDBJ databases">
        <title>A Genomic Blueprint of the Chicken Gut Microbiome.</title>
        <authorList>
            <person name="Gilroy R."/>
            <person name="Ravi A."/>
            <person name="Getino M."/>
            <person name="Pursley I."/>
            <person name="Horton D.L."/>
            <person name="Alikhan N.-F."/>
            <person name="Baker D."/>
            <person name="Gharbi K."/>
            <person name="Hall N."/>
            <person name="Watson M."/>
            <person name="Adriaenssens E.M."/>
            <person name="Foster-Nyarko E."/>
            <person name="Jarju S."/>
            <person name="Secka A."/>
            <person name="Antonio M."/>
            <person name="Oren A."/>
            <person name="Chaudhuri R."/>
            <person name="La Ragione R.M."/>
            <person name="Hildebrand F."/>
            <person name="Pallen M.J."/>
        </authorList>
    </citation>
    <scope>NUCLEOTIDE SEQUENCE [LARGE SCALE GENOMIC DNA]</scope>
    <source>
        <strain evidence="3 4">Re31</strain>
    </source>
</reference>
<evidence type="ECO:0000259" key="2">
    <source>
        <dbReference type="PROSITE" id="PS51144"/>
    </source>
</evidence>
<keyword evidence="1" id="KW-1133">Transmembrane helix</keyword>
<protein>
    <submittedName>
        <fullName evidence="3">Carbonic anhydrase family protein</fullName>
    </submittedName>
</protein>
<accession>A0ABR8XH07</accession>
<keyword evidence="1" id="KW-0812">Transmembrane</keyword>
<dbReference type="SUPFAM" id="SSF51069">
    <property type="entry name" value="Carbonic anhydrase"/>
    <property type="match status" value="1"/>
</dbReference>
<name>A0ABR8XH07_9BACL</name>
<proteinExistence type="predicted"/>
<dbReference type="InterPro" id="IPR036398">
    <property type="entry name" value="CA_dom_sf"/>
</dbReference>
<dbReference type="Pfam" id="PF00194">
    <property type="entry name" value="Carb_anhydrase"/>
    <property type="match status" value="1"/>
</dbReference>
<gene>
    <name evidence="3" type="ORF">H9636_17615</name>
</gene>
<feature type="transmembrane region" description="Helical" evidence="1">
    <location>
        <begin position="5"/>
        <end position="23"/>
    </location>
</feature>
<feature type="domain" description="Alpha-carbonic anhydrase" evidence="2">
    <location>
        <begin position="48"/>
        <end position="144"/>
    </location>
</feature>
<keyword evidence="4" id="KW-1185">Reference proteome</keyword>
<evidence type="ECO:0000256" key="1">
    <source>
        <dbReference type="SAM" id="Phobius"/>
    </source>
</evidence>
<dbReference type="Proteomes" id="UP000640930">
    <property type="component" value="Unassembled WGS sequence"/>
</dbReference>
<sequence>MRRSYIYAFLVIAIAVVAVSYLVNPPIEQAPIENEQQLTAKEGASSNVKVNESNELLNVNSNYEACGKGTLQSPINIEVKETIDEEQALKLAEQISLNYDQALFAVENNGHTIEANSTTLDNSLLINDKEFKLTGIHFHSPSEH</sequence>
<organism evidence="3 4">
    <name type="scientific">Ureibacillus galli</name>
    <dbReference type="NCBI Taxonomy" id="2762222"/>
    <lineage>
        <taxon>Bacteria</taxon>
        <taxon>Bacillati</taxon>
        <taxon>Bacillota</taxon>
        <taxon>Bacilli</taxon>
        <taxon>Bacillales</taxon>
        <taxon>Caryophanaceae</taxon>
        <taxon>Ureibacillus</taxon>
    </lineage>
</organism>
<evidence type="ECO:0000313" key="4">
    <source>
        <dbReference type="Proteomes" id="UP000640930"/>
    </source>
</evidence>
<evidence type="ECO:0000313" key="3">
    <source>
        <dbReference type="EMBL" id="MBD8028459.1"/>
    </source>
</evidence>
<dbReference type="Gene3D" id="3.10.200.10">
    <property type="entry name" value="Alpha carbonic anhydrase"/>
    <property type="match status" value="1"/>
</dbReference>
<dbReference type="EMBL" id="JACSQA010000040">
    <property type="protein sequence ID" value="MBD8028459.1"/>
    <property type="molecule type" value="Genomic_DNA"/>
</dbReference>
<keyword evidence="1" id="KW-0472">Membrane</keyword>
<dbReference type="InterPro" id="IPR001148">
    <property type="entry name" value="CA_dom"/>
</dbReference>
<comment type="caution">
    <text evidence="3">The sequence shown here is derived from an EMBL/GenBank/DDBJ whole genome shotgun (WGS) entry which is preliminary data.</text>
</comment>
<dbReference type="PROSITE" id="PS51144">
    <property type="entry name" value="ALPHA_CA_2"/>
    <property type="match status" value="1"/>
</dbReference>